<dbReference type="SMART" id="SM00129">
    <property type="entry name" value="KISc"/>
    <property type="match status" value="1"/>
</dbReference>
<reference evidence="8 10" key="2">
    <citation type="journal article" date="2013" name="Nature">
        <title>Insights into bilaterian evolution from three spiralian genomes.</title>
        <authorList>
            <person name="Simakov O."/>
            <person name="Marletaz F."/>
            <person name="Cho S.J."/>
            <person name="Edsinger-Gonzales E."/>
            <person name="Havlak P."/>
            <person name="Hellsten U."/>
            <person name="Kuo D.H."/>
            <person name="Larsson T."/>
            <person name="Lv J."/>
            <person name="Arendt D."/>
            <person name="Savage R."/>
            <person name="Osoegawa K."/>
            <person name="de Jong P."/>
            <person name="Grimwood J."/>
            <person name="Chapman J.A."/>
            <person name="Shapiro H."/>
            <person name="Aerts A."/>
            <person name="Otillar R.P."/>
            <person name="Terry A.Y."/>
            <person name="Boore J.L."/>
            <person name="Grigoriev I.V."/>
            <person name="Lindberg D.R."/>
            <person name="Seaver E.C."/>
            <person name="Weisblat D.A."/>
            <person name="Putnam N.H."/>
            <person name="Rokhsar D.S."/>
        </authorList>
    </citation>
    <scope>NUCLEOTIDE SEQUENCE</scope>
    <source>
        <strain evidence="8 10">I ESC-2004</strain>
    </source>
</reference>
<evidence type="ECO:0000256" key="1">
    <source>
        <dbReference type="ARBA" id="ARBA00004245"/>
    </source>
</evidence>
<sequence>MSSTKVRVVVRVRPVQLADSAERVWVHCINDSTLHTLNHRKDGQMLAYDFQSVFNPKSGQRSVYSSCVQGLLSHLFSGENASVFAYGPTGAGKTHTILGPPSDPGIIPRAVRDIVDMRNTKLAEAPSNKIQLSFSYLEIYQEKVIDLLSPGAVPDLPIREDYDRNIFISGLQEREISSVDEFNLHFAPASKNRSTAATKLNSRSSRSHSVLILKVKVTLPGRTLTGKLHIIDLAGSEDNRRTGNQGERLRESGAINTSLLALSQVVDALNTNQLRVPYRGSKLTRLLQDSLGGNSHSCMIVNLAPEERYYYDTYVTLNFARKTKKIVNTVKTNEVKG</sequence>
<dbReference type="GO" id="GO:0005874">
    <property type="term" value="C:microtubule"/>
    <property type="evidence" value="ECO:0007669"/>
    <property type="project" value="UniProtKB-KW"/>
</dbReference>
<reference evidence="9" key="3">
    <citation type="submission" date="2015-06" db="UniProtKB">
        <authorList>
            <consortium name="EnsemblMetazoa"/>
        </authorList>
    </citation>
    <scope>IDENTIFICATION</scope>
</reference>
<comment type="similarity">
    <text evidence="5 6">Belongs to the TRAFAC class myosin-kinesin ATPase superfamily. Kinesin family.</text>
</comment>
<dbReference type="InterPro" id="IPR019821">
    <property type="entry name" value="Kinesin_motor_CS"/>
</dbReference>
<dbReference type="PANTHER" id="PTHR47969">
    <property type="entry name" value="CHROMOSOME-ASSOCIATED KINESIN KIF4A-RELATED"/>
    <property type="match status" value="1"/>
</dbReference>
<name>R7T961_CAPTE</name>
<evidence type="ECO:0000256" key="4">
    <source>
        <dbReference type="ARBA" id="ARBA00023212"/>
    </source>
</evidence>
<dbReference type="HOGENOM" id="CLU_001485_2_0_1"/>
<evidence type="ECO:0000313" key="10">
    <source>
        <dbReference type="Proteomes" id="UP000014760"/>
    </source>
</evidence>
<keyword evidence="6" id="KW-0493">Microtubule</keyword>
<reference evidence="10" key="1">
    <citation type="submission" date="2012-12" db="EMBL/GenBank/DDBJ databases">
        <authorList>
            <person name="Hellsten U."/>
            <person name="Grimwood J."/>
            <person name="Chapman J.A."/>
            <person name="Shapiro H."/>
            <person name="Aerts A."/>
            <person name="Otillar R.P."/>
            <person name="Terry A.Y."/>
            <person name="Boore J.L."/>
            <person name="Simakov O."/>
            <person name="Marletaz F."/>
            <person name="Cho S.-J."/>
            <person name="Edsinger-Gonzales E."/>
            <person name="Havlak P."/>
            <person name="Kuo D.-H."/>
            <person name="Larsson T."/>
            <person name="Lv J."/>
            <person name="Arendt D."/>
            <person name="Savage R."/>
            <person name="Osoegawa K."/>
            <person name="de Jong P."/>
            <person name="Lindberg D.R."/>
            <person name="Seaver E.C."/>
            <person name="Weisblat D.A."/>
            <person name="Putnam N.H."/>
            <person name="Grigoriev I.V."/>
            <person name="Rokhsar D.S."/>
        </authorList>
    </citation>
    <scope>NUCLEOTIDE SEQUENCE</scope>
    <source>
        <strain evidence="10">I ESC-2004</strain>
    </source>
</reference>
<keyword evidence="2 5" id="KW-0547">Nucleotide-binding</keyword>
<dbReference type="PANTHER" id="PTHR47969:SF9">
    <property type="entry name" value="KINESIN-LIKE PROTEIN"/>
    <property type="match status" value="1"/>
</dbReference>
<dbReference type="InterPro" id="IPR027640">
    <property type="entry name" value="Kinesin-like_fam"/>
</dbReference>
<feature type="domain" description="Kinesin motor" evidence="7">
    <location>
        <begin position="5"/>
        <end position="326"/>
    </location>
</feature>
<evidence type="ECO:0000313" key="8">
    <source>
        <dbReference type="EMBL" id="ELT89973.1"/>
    </source>
</evidence>
<dbReference type="GO" id="GO:0007018">
    <property type="term" value="P:microtubule-based movement"/>
    <property type="evidence" value="ECO:0007669"/>
    <property type="project" value="InterPro"/>
</dbReference>
<dbReference type="GO" id="GO:0008017">
    <property type="term" value="F:microtubule binding"/>
    <property type="evidence" value="ECO:0007669"/>
    <property type="project" value="InterPro"/>
</dbReference>
<evidence type="ECO:0000256" key="3">
    <source>
        <dbReference type="ARBA" id="ARBA00022840"/>
    </source>
</evidence>
<dbReference type="Pfam" id="PF00225">
    <property type="entry name" value="Kinesin"/>
    <property type="match status" value="1"/>
</dbReference>
<dbReference type="InterPro" id="IPR027417">
    <property type="entry name" value="P-loop_NTPase"/>
</dbReference>
<dbReference type="Proteomes" id="UP000014760">
    <property type="component" value="Unassembled WGS sequence"/>
</dbReference>
<comment type="subcellular location">
    <subcellularLocation>
        <location evidence="1">Cytoplasm</location>
        <location evidence="1">Cytoskeleton</location>
    </subcellularLocation>
</comment>
<keyword evidence="4" id="KW-0963">Cytoplasm</keyword>
<evidence type="ECO:0000259" key="7">
    <source>
        <dbReference type="PROSITE" id="PS50067"/>
    </source>
</evidence>
<dbReference type="InterPro" id="IPR001752">
    <property type="entry name" value="Kinesin_motor_dom"/>
</dbReference>
<keyword evidence="10" id="KW-1185">Reference proteome</keyword>
<proteinExistence type="inferred from homology"/>
<evidence type="ECO:0000256" key="6">
    <source>
        <dbReference type="RuleBase" id="RU000394"/>
    </source>
</evidence>
<dbReference type="AlphaFoldDB" id="R7T961"/>
<dbReference type="GO" id="GO:0005524">
    <property type="term" value="F:ATP binding"/>
    <property type="evidence" value="ECO:0007669"/>
    <property type="project" value="UniProtKB-UniRule"/>
</dbReference>
<dbReference type="STRING" id="283909.R7T961"/>
<keyword evidence="5 6" id="KW-0505">Motor protein</keyword>
<dbReference type="GO" id="GO:0051231">
    <property type="term" value="P:spindle elongation"/>
    <property type="evidence" value="ECO:0007669"/>
    <property type="project" value="TreeGrafter"/>
</dbReference>
<evidence type="ECO:0000256" key="5">
    <source>
        <dbReference type="PROSITE-ProRule" id="PRU00283"/>
    </source>
</evidence>
<dbReference type="GO" id="GO:0005875">
    <property type="term" value="C:microtubule associated complex"/>
    <property type="evidence" value="ECO:0007669"/>
    <property type="project" value="TreeGrafter"/>
</dbReference>
<dbReference type="PRINTS" id="PR00380">
    <property type="entry name" value="KINESINHEAVY"/>
</dbReference>
<dbReference type="EMBL" id="KB311091">
    <property type="protein sequence ID" value="ELT89973.1"/>
    <property type="molecule type" value="Genomic_DNA"/>
</dbReference>
<dbReference type="Gene3D" id="3.40.850.10">
    <property type="entry name" value="Kinesin motor domain"/>
    <property type="match status" value="1"/>
</dbReference>
<dbReference type="EnsemblMetazoa" id="CapteT180829">
    <property type="protein sequence ID" value="CapteP180829"/>
    <property type="gene ID" value="CapteG180829"/>
</dbReference>
<dbReference type="PROSITE" id="PS00411">
    <property type="entry name" value="KINESIN_MOTOR_1"/>
    <property type="match status" value="1"/>
</dbReference>
<dbReference type="SUPFAM" id="SSF52540">
    <property type="entry name" value="P-loop containing nucleoside triphosphate hydrolases"/>
    <property type="match status" value="1"/>
</dbReference>
<dbReference type="EMBL" id="AMQN01014609">
    <property type="status" value="NOT_ANNOTATED_CDS"/>
    <property type="molecule type" value="Genomic_DNA"/>
</dbReference>
<dbReference type="InterPro" id="IPR036961">
    <property type="entry name" value="Kinesin_motor_dom_sf"/>
</dbReference>
<organism evidence="8">
    <name type="scientific">Capitella teleta</name>
    <name type="common">Polychaete worm</name>
    <dbReference type="NCBI Taxonomy" id="283909"/>
    <lineage>
        <taxon>Eukaryota</taxon>
        <taxon>Metazoa</taxon>
        <taxon>Spiralia</taxon>
        <taxon>Lophotrochozoa</taxon>
        <taxon>Annelida</taxon>
        <taxon>Polychaeta</taxon>
        <taxon>Sedentaria</taxon>
        <taxon>Scolecida</taxon>
        <taxon>Capitellidae</taxon>
        <taxon>Capitella</taxon>
    </lineage>
</organism>
<dbReference type="GO" id="GO:0007052">
    <property type="term" value="P:mitotic spindle organization"/>
    <property type="evidence" value="ECO:0007669"/>
    <property type="project" value="TreeGrafter"/>
</dbReference>
<feature type="binding site" evidence="5">
    <location>
        <begin position="87"/>
        <end position="94"/>
    </location>
    <ligand>
        <name>ATP</name>
        <dbReference type="ChEBI" id="CHEBI:30616"/>
    </ligand>
</feature>
<protein>
    <recommendedName>
        <fullName evidence="6">Kinesin-like protein</fullName>
    </recommendedName>
</protein>
<dbReference type="PROSITE" id="PS50067">
    <property type="entry name" value="KINESIN_MOTOR_2"/>
    <property type="match status" value="1"/>
</dbReference>
<accession>R7T961</accession>
<gene>
    <name evidence="8" type="ORF">CAPTEDRAFT_180829</name>
</gene>
<keyword evidence="3 5" id="KW-0067">ATP-binding</keyword>
<evidence type="ECO:0000313" key="9">
    <source>
        <dbReference type="EnsemblMetazoa" id="CapteP180829"/>
    </source>
</evidence>
<dbReference type="GO" id="GO:0003777">
    <property type="term" value="F:microtubule motor activity"/>
    <property type="evidence" value="ECO:0007669"/>
    <property type="project" value="InterPro"/>
</dbReference>
<keyword evidence="4" id="KW-0206">Cytoskeleton</keyword>
<dbReference type="OMA" id="HCILASQ"/>
<evidence type="ECO:0000256" key="2">
    <source>
        <dbReference type="ARBA" id="ARBA00022741"/>
    </source>
</evidence>
<dbReference type="OrthoDB" id="3176171at2759"/>